<evidence type="ECO:0000313" key="1">
    <source>
        <dbReference type="EMBL" id="JAE09750.1"/>
    </source>
</evidence>
<name>A0A0A9F9P3_ARUDO</name>
<organism evidence="1">
    <name type="scientific">Arundo donax</name>
    <name type="common">Giant reed</name>
    <name type="synonym">Donax arundinaceus</name>
    <dbReference type="NCBI Taxonomy" id="35708"/>
    <lineage>
        <taxon>Eukaryota</taxon>
        <taxon>Viridiplantae</taxon>
        <taxon>Streptophyta</taxon>
        <taxon>Embryophyta</taxon>
        <taxon>Tracheophyta</taxon>
        <taxon>Spermatophyta</taxon>
        <taxon>Magnoliopsida</taxon>
        <taxon>Liliopsida</taxon>
        <taxon>Poales</taxon>
        <taxon>Poaceae</taxon>
        <taxon>PACMAD clade</taxon>
        <taxon>Arundinoideae</taxon>
        <taxon>Arundineae</taxon>
        <taxon>Arundo</taxon>
    </lineage>
</organism>
<sequence length="60" mass="6928">MMLYLPRKTIRSLVSAILQMFASTQTPKARAIHTERILWFYIKALLQIGVCFKQSVALCQ</sequence>
<reference evidence="1" key="2">
    <citation type="journal article" date="2015" name="Data Brief">
        <title>Shoot transcriptome of the giant reed, Arundo donax.</title>
        <authorList>
            <person name="Barrero R.A."/>
            <person name="Guerrero F.D."/>
            <person name="Moolhuijzen P."/>
            <person name="Goolsby J.A."/>
            <person name="Tidwell J."/>
            <person name="Bellgard S.E."/>
            <person name="Bellgard M.I."/>
        </authorList>
    </citation>
    <scope>NUCLEOTIDE SEQUENCE</scope>
    <source>
        <tissue evidence="1">Shoot tissue taken approximately 20 cm above the soil surface</tissue>
    </source>
</reference>
<reference evidence="1" key="1">
    <citation type="submission" date="2014-09" db="EMBL/GenBank/DDBJ databases">
        <authorList>
            <person name="Magalhaes I.L.F."/>
            <person name="Oliveira U."/>
            <person name="Santos F.R."/>
            <person name="Vidigal T.H.D.A."/>
            <person name="Brescovit A.D."/>
            <person name="Santos A.J."/>
        </authorList>
    </citation>
    <scope>NUCLEOTIDE SEQUENCE</scope>
    <source>
        <tissue evidence="1">Shoot tissue taken approximately 20 cm above the soil surface</tissue>
    </source>
</reference>
<dbReference type="AlphaFoldDB" id="A0A0A9F9P3"/>
<protein>
    <submittedName>
        <fullName evidence="1">Uncharacterized protein</fullName>
    </submittedName>
</protein>
<proteinExistence type="predicted"/>
<dbReference type="EMBL" id="GBRH01188146">
    <property type="protein sequence ID" value="JAE09750.1"/>
    <property type="molecule type" value="Transcribed_RNA"/>
</dbReference>
<accession>A0A0A9F9P3</accession>